<dbReference type="EMBL" id="WJXA01000001">
    <property type="protein sequence ID" value="KAF7153905.1"/>
    <property type="molecule type" value="Genomic_DNA"/>
</dbReference>
<dbReference type="AlphaFoldDB" id="A0A834HKB9"/>
<name>A0A834HKB9_RHOSS</name>
<accession>A0A834HKB9</accession>
<protein>
    <submittedName>
        <fullName evidence="2">Uncharacterized protein</fullName>
    </submittedName>
</protein>
<evidence type="ECO:0000313" key="2">
    <source>
        <dbReference type="EMBL" id="KAF7153905.1"/>
    </source>
</evidence>
<keyword evidence="3" id="KW-1185">Reference proteome</keyword>
<dbReference type="PANTHER" id="PTHR31642">
    <property type="entry name" value="TRICHOTHECENE 3-O-ACETYLTRANSFERASE"/>
    <property type="match status" value="1"/>
</dbReference>
<dbReference type="PANTHER" id="PTHR31642:SF324">
    <property type="entry name" value="SPERMIDINE HYDROXYCINNAMOYL TRANSFERASE"/>
    <property type="match status" value="1"/>
</dbReference>
<evidence type="ECO:0000256" key="1">
    <source>
        <dbReference type="ARBA" id="ARBA00009861"/>
    </source>
</evidence>
<proteinExistence type="inferred from homology"/>
<dbReference type="GO" id="GO:0016747">
    <property type="term" value="F:acyltransferase activity, transferring groups other than amino-acyl groups"/>
    <property type="evidence" value="ECO:0007669"/>
    <property type="project" value="TreeGrafter"/>
</dbReference>
<gene>
    <name evidence="2" type="ORF">RHSIM_Rhsim01G0025900</name>
</gene>
<dbReference type="Pfam" id="PF02458">
    <property type="entry name" value="Transferase"/>
    <property type="match status" value="1"/>
</dbReference>
<dbReference type="OrthoDB" id="671439at2759"/>
<evidence type="ECO:0000313" key="3">
    <source>
        <dbReference type="Proteomes" id="UP000626092"/>
    </source>
</evidence>
<organism evidence="2 3">
    <name type="scientific">Rhododendron simsii</name>
    <name type="common">Sims's rhododendron</name>
    <dbReference type="NCBI Taxonomy" id="118357"/>
    <lineage>
        <taxon>Eukaryota</taxon>
        <taxon>Viridiplantae</taxon>
        <taxon>Streptophyta</taxon>
        <taxon>Embryophyta</taxon>
        <taxon>Tracheophyta</taxon>
        <taxon>Spermatophyta</taxon>
        <taxon>Magnoliopsida</taxon>
        <taxon>eudicotyledons</taxon>
        <taxon>Gunneridae</taxon>
        <taxon>Pentapetalae</taxon>
        <taxon>asterids</taxon>
        <taxon>Ericales</taxon>
        <taxon>Ericaceae</taxon>
        <taxon>Ericoideae</taxon>
        <taxon>Rhodoreae</taxon>
        <taxon>Rhododendron</taxon>
    </lineage>
</organism>
<dbReference type="InterPro" id="IPR023213">
    <property type="entry name" value="CAT-like_dom_sf"/>
</dbReference>
<dbReference type="InterPro" id="IPR050317">
    <property type="entry name" value="Plant_Fungal_Acyltransferase"/>
</dbReference>
<dbReference type="Proteomes" id="UP000626092">
    <property type="component" value="Unassembled WGS sequence"/>
</dbReference>
<reference evidence="2" key="1">
    <citation type="submission" date="2019-11" db="EMBL/GenBank/DDBJ databases">
        <authorList>
            <person name="Liu Y."/>
            <person name="Hou J."/>
            <person name="Li T.-Q."/>
            <person name="Guan C.-H."/>
            <person name="Wu X."/>
            <person name="Wu H.-Z."/>
            <person name="Ling F."/>
            <person name="Zhang R."/>
            <person name="Shi X.-G."/>
            <person name="Ren J.-P."/>
            <person name="Chen E.-F."/>
            <person name="Sun J.-M."/>
        </authorList>
    </citation>
    <scope>NUCLEOTIDE SEQUENCE</scope>
    <source>
        <strain evidence="2">Adult_tree_wgs_1</strain>
        <tissue evidence="2">Leaves</tissue>
    </source>
</reference>
<comment type="caution">
    <text evidence="2">The sequence shown here is derived from an EMBL/GenBank/DDBJ whole genome shotgun (WGS) entry which is preliminary data.</text>
</comment>
<dbReference type="Gene3D" id="3.30.559.10">
    <property type="entry name" value="Chloramphenicol acetyltransferase-like domain"/>
    <property type="match status" value="3"/>
</dbReference>
<comment type="similarity">
    <text evidence="1">Belongs to the plant acyltransferase family.</text>
</comment>
<sequence length="628" mass="70859">MLTLKASYTVKPLEPSPTRLIYLSDFDQSVALTHAPTVYFYRPISDHLLNPIEILKNSLGKALTIFYPLAGRLQRTGRDRLEVNCNSMGALFLETKSEAKISDFGDFTPTSETRALIPSVDYNKPIDELPLLLVQVTNFSCGGISLGLGISHVLADGRCAAHFVSEWARIARGEELENLPFLDRTVLKLEEEDLALPRFDHLEFGKPPMLIGQTNDLEEQKKETTVVMLKLSKEHIQKLKKEANEFPSVYTSSKPFTRYEAMTAHLWRCASKARRHEIEQLTSVRVPVDFHSRMVPPLSKHYFGNAVFPMRATTTSGQLLSKPLGYGCSKIREAIEKVTDEYVWSSLAYLKREKDLSKFRYSHVLGSTQAAFLGNPNIAITSWIGLPLCGVDFGWGKEIYMGPGTIAFDGKSFVFSNRDEDGSFDAPFRLQVEHMDAFKKYEAMTAHLWRCASKARQHEIEQLTSVRVPVDFHSRMVPPLPKHYFGNAVFPMRATTTSGELLSKPLGYGCSKIREAIEKVTDEYVWSSLAYLKREKDLSKFRYSHVLGSTQAAFLGNPNIAITSWIGLPLCGVDFGWGKEIYMGPGTIAFDGKSFVFPNRDEDGSLDAPFRLQVEHMDAFKKFFYENT</sequence>